<reference evidence="2" key="1">
    <citation type="submission" date="2020-10" db="EMBL/GenBank/DDBJ databases">
        <authorList>
            <person name="Castelo-Branco R."/>
            <person name="Eusebio N."/>
            <person name="Adriana R."/>
            <person name="Vieira A."/>
            <person name="Brugerolle De Fraissinette N."/>
            <person name="Rezende De Castro R."/>
            <person name="Schneider M.P."/>
            <person name="Vasconcelos V."/>
            <person name="Leao P.N."/>
        </authorList>
    </citation>
    <scope>NUCLEOTIDE SEQUENCE</scope>
    <source>
        <strain evidence="2">LEGE 11467</strain>
    </source>
</reference>
<dbReference type="AlphaFoldDB" id="A0A928Z6W5"/>
<keyword evidence="3" id="KW-1185">Reference proteome</keyword>
<dbReference type="EMBL" id="JADEXN010000043">
    <property type="protein sequence ID" value="MBE9039940.1"/>
    <property type="molecule type" value="Genomic_DNA"/>
</dbReference>
<evidence type="ECO:0000259" key="1">
    <source>
        <dbReference type="Pfam" id="PF07878"/>
    </source>
</evidence>
<dbReference type="Pfam" id="PF07878">
    <property type="entry name" value="RHH_5"/>
    <property type="match status" value="1"/>
</dbReference>
<evidence type="ECO:0000313" key="2">
    <source>
        <dbReference type="EMBL" id="MBE9039940.1"/>
    </source>
</evidence>
<protein>
    <recommendedName>
        <fullName evidence="1">CopG-like ribbon-helix-helix domain-containing protein</fullName>
    </recommendedName>
</protein>
<accession>A0A928Z6W5</accession>
<evidence type="ECO:0000313" key="3">
    <source>
        <dbReference type="Proteomes" id="UP000621799"/>
    </source>
</evidence>
<organism evidence="2 3">
    <name type="scientific">Zarconia navalis LEGE 11467</name>
    <dbReference type="NCBI Taxonomy" id="1828826"/>
    <lineage>
        <taxon>Bacteria</taxon>
        <taxon>Bacillati</taxon>
        <taxon>Cyanobacteriota</taxon>
        <taxon>Cyanophyceae</taxon>
        <taxon>Oscillatoriophycideae</taxon>
        <taxon>Oscillatoriales</taxon>
        <taxon>Oscillatoriales incertae sedis</taxon>
        <taxon>Zarconia</taxon>
        <taxon>Zarconia navalis</taxon>
    </lineage>
</organism>
<comment type="caution">
    <text evidence="2">The sequence shown here is derived from an EMBL/GenBank/DDBJ whole genome shotgun (WGS) entry which is preliminary data.</text>
</comment>
<sequence>MVKRIHLTLDDGDYEDLERWATWQNRPVANLATFLVLEALRDARIQGKIPKDDKTSSEELVTEFLQTLLEGEHPSPAQIAKLAHQLDVSEEQVVELCKRQSSNGSDSLCHT</sequence>
<dbReference type="Proteomes" id="UP000621799">
    <property type="component" value="Unassembled WGS sequence"/>
</dbReference>
<feature type="domain" description="CopG-like ribbon-helix-helix" evidence="1">
    <location>
        <begin position="3"/>
        <end position="43"/>
    </location>
</feature>
<dbReference type="InterPro" id="IPR012869">
    <property type="entry name" value="RHH_5"/>
</dbReference>
<gene>
    <name evidence="2" type="ORF">IQ235_03925</name>
</gene>
<dbReference type="RefSeq" id="WP_264320198.1">
    <property type="nucleotide sequence ID" value="NZ_JADEXN010000043.1"/>
</dbReference>
<proteinExistence type="predicted"/>
<name>A0A928Z6W5_9CYAN</name>